<feature type="region of interest" description="Disordered" evidence="1">
    <location>
        <begin position="1"/>
        <end position="33"/>
    </location>
</feature>
<feature type="compositionally biased region" description="Basic and acidic residues" evidence="1">
    <location>
        <begin position="16"/>
        <end position="33"/>
    </location>
</feature>
<accession>A0A914HJE2</accession>
<keyword evidence="2" id="KW-1185">Reference proteome</keyword>
<reference evidence="3" key="1">
    <citation type="submission" date="2022-11" db="UniProtKB">
        <authorList>
            <consortium name="WormBaseParasite"/>
        </authorList>
    </citation>
    <scope>IDENTIFICATION</scope>
</reference>
<evidence type="ECO:0000313" key="3">
    <source>
        <dbReference type="WBParaSite" id="Gr19_v10_g17722.t1"/>
    </source>
</evidence>
<sequence length="104" mass="11161">MSPNEDSEPWGAAPQRGDDDGGGREGAEKKVPDKWKSTCLANEKMPKLQGMYCSTQCPGIEPEPGIEFGGIASLLVRRSLKYRSPPISGCLSPNNCLLLNAIVV</sequence>
<evidence type="ECO:0000313" key="2">
    <source>
        <dbReference type="Proteomes" id="UP000887572"/>
    </source>
</evidence>
<proteinExistence type="predicted"/>
<name>A0A914HJE2_GLORO</name>
<dbReference type="AlphaFoldDB" id="A0A914HJE2"/>
<dbReference type="WBParaSite" id="Gr19_v10_g17722.t1">
    <property type="protein sequence ID" value="Gr19_v10_g17722.t1"/>
    <property type="gene ID" value="Gr19_v10_g17722"/>
</dbReference>
<organism evidence="2 3">
    <name type="scientific">Globodera rostochiensis</name>
    <name type="common">Golden nematode worm</name>
    <name type="synonym">Heterodera rostochiensis</name>
    <dbReference type="NCBI Taxonomy" id="31243"/>
    <lineage>
        <taxon>Eukaryota</taxon>
        <taxon>Metazoa</taxon>
        <taxon>Ecdysozoa</taxon>
        <taxon>Nematoda</taxon>
        <taxon>Chromadorea</taxon>
        <taxon>Rhabditida</taxon>
        <taxon>Tylenchina</taxon>
        <taxon>Tylenchomorpha</taxon>
        <taxon>Tylenchoidea</taxon>
        <taxon>Heteroderidae</taxon>
        <taxon>Heteroderinae</taxon>
        <taxon>Globodera</taxon>
    </lineage>
</organism>
<protein>
    <submittedName>
        <fullName evidence="3">Uncharacterized protein</fullName>
    </submittedName>
</protein>
<dbReference type="Proteomes" id="UP000887572">
    <property type="component" value="Unplaced"/>
</dbReference>
<evidence type="ECO:0000256" key="1">
    <source>
        <dbReference type="SAM" id="MobiDB-lite"/>
    </source>
</evidence>